<comment type="caution">
    <text evidence="1">The sequence shown here is derived from an EMBL/GenBank/DDBJ whole genome shotgun (WGS) entry which is preliminary data.</text>
</comment>
<organism evidence="1 2">
    <name type="scientific">Gardnerella pickettii JCP7719</name>
    <dbReference type="NCBI Taxonomy" id="1261061"/>
    <lineage>
        <taxon>Bacteria</taxon>
        <taxon>Bacillati</taxon>
        <taxon>Actinomycetota</taxon>
        <taxon>Actinomycetes</taxon>
        <taxon>Bifidobacteriales</taxon>
        <taxon>Bifidobacteriaceae</taxon>
        <taxon>Gardnerella</taxon>
        <taxon>Gardnerella pickettii</taxon>
    </lineage>
</organism>
<dbReference type="Proteomes" id="UP000014601">
    <property type="component" value="Unassembled WGS sequence"/>
</dbReference>
<reference evidence="1 2" key="1">
    <citation type="submission" date="2013-06" db="EMBL/GenBank/DDBJ databases">
        <authorList>
            <person name="Weinstock G."/>
            <person name="Sodergren E."/>
            <person name="Lobos E.A."/>
            <person name="Fulton L."/>
            <person name="Fulton R."/>
            <person name="Courtney L."/>
            <person name="Fronick C."/>
            <person name="O'Laughlin M."/>
            <person name="Godfrey J."/>
            <person name="Wilson R.M."/>
            <person name="Miner T."/>
            <person name="Farmer C."/>
            <person name="Delehaunty K."/>
            <person name="Cordes M."/>
            <person name="Minx P."/>
            <person name="Tomlinson C."/>
            <person name="Chen J."/>
            <person name="Wollam A."/>
            <person name="Pepin K.H."/>
            <person name="Bhonagiri V."/>
            <person name="Zhang X."/>
            <person name="Warren W."/>
            <person name="Mitreva M."/>
            <person name="Mardis E.R."/>
            <person name="Wilson R.K."/>
        </authorList>
    </citation>
    <scope>NUCLEOTIDE SEQUENCE [LARGE SCALE GENOMIC DNA]</scope>
    <source>
        <strain evidence="1 2">JCP7719</strain>
    </source>
</reference>
<name>S4GWJ3_9BIFI</name>
<protein>
    <submittedName>
        <fullName evidence="1">Uncharacterized protein</fullName>
    </submittedName>
</protein>
<sequence length="42" mass="4982">MYEIISKTLIFSASLYVRLQLYILCAKSRMTKSYITKSRITF</sequence>
<proteinExistence type="predicted"/>
<evidence type="ECO:0000313" key="2">
    <source>
        <dbReference type="Proteomes" id="UP000014601"/>
    </source>
</evidence>
<dbReference type="AlphaFoldDB" id="S4GWJ3"/>
<dbReference type="EMBL" id="ATJO01000026">
    <property type="protein sequence ID" value="EPI51178.1"/>
    <property type="molecule type" value="Genomic_DNA"/>
</dbReference>
<evidence type="ECO:0000313" key="1">
    <source>
        <dbReference type="EMBL" id="EPI51178.1"/>
    </source>
</evidence>
<dbReference type="HOGENOM" id="CLU_3252089_0_0_11"/>
<gene>
    <name evidence="1" type="ORF">HMPREF1576_00448</name>
</gene>
<accession>S4GWJ3</accession>